<reference evidence="2 3" key="1">
    <citation type="submission" date="2017-09" db="EMBL/GenBank/DDBJ databases">
        <title>Genomics of the genus Arcobacter.</title>
        <authorList>
            <person name="Perez-Cataluna A."/>
            <person name="Figueras M.J."/>
            <person name="Salas-Masso N."/>
        </authorList>
    </citation>
    <scope>NUCLEOTIDE SEQUENCE [LARGE SCALE GENOMIC DNA]</scope>
    <source>
        <strain evidence="2 3">CECT 7386</strain>
    </source>
</reference>
<name>A0AAX2AL01_9BACT</name>
<dbReference type="Pfam" id="PF06527">
    <property type="entry name" value="TniQ"/>
    <property type="match status" value="1"/>
</dbReference>
<dbReference type="AlphaFoldDB" id="A0AAX2AL01"/>
<gene>
    <name evidence="2" type="ORF">CP985_00400</name>
</gene>
<keyword evidence="3" id="KW-1185">Reference proteome</keyword>
<evidence type="ECO:0000313" key="2">
    <source>
        <dbReference type="EMBL" id="RXK17104.1"/>
    </source>
</evidence>
<dbReference type="Proteomes" id="UP000290092">
    <property type="component" value="Unassembled WGS sequence"/>
</dbReference>
<organism evidence="2 3">
    <name type="scientific">Malaciobacter mytili LMG 24559</name>
    <dbReference type="NCBI Taxonomy" id="1032238"/>
    <lineage>
        <taxon>Bacteria</taxon>
        <taxon>Pseudomonadati</taxon>
        <taxon>Campylobacterota</taxon>
        <taxon>Epsilonproteobacteria</taxon>
        <taxon>Campylobacterales</taxon>
        <taxon>Arcobacteraceae</taxon>
        <taxon>Malaciobacter</taxon>
    </lineage>
</organism>
<comment type="caution">
    <text evidence="2">The sequence shown here is derived from an EMBL/GenBank/DDBJ whole genome shotgun (WGS) entry which is preliminary data.</text>
</comment>
<dbReference type="EMBL" id="NXID01000001">
    <property type="protein sequence ID" value="RXK17104.1"/>
    <property type="molecule type" value="Genomic_DNA"/>
</dbReference>
<evidence type="ECO:0000259" key="1">
    <source>
        <dbReference type="Pfam" id="PF06527"/>
    </source>
</evidence>
<proteinExistence type="predicted"/>
<sequence length="393" mass="47331">MATQKRNRDWVQDYFFLFIPKVQDKELLSSWFIRMAIEHQRNLSTFISLFIRHEGCATSRTDLDFLYDEKLINQISFKSGLSLKQILQMSLRSEEGYLFTCEENSLYPTFQIRKLVDKRTHNGLMYCPKCLAEDNIPYFRKKWRYSFYNACPKHKIFLTDRCWKCYEKINLSKIRHFKELCFCFKCERDLRETISLPIPSNFLYGLKAIDWFENGLNKGYFFINKKKINSVFVFDSFTKLRYLLNRKEKLNLNEFPMIEEYKDICIKLNEYNSKKALSIKKEFILTLMVYFLFQNYPKNFVNFAYQNNLTHREFVHGFNNFSFWYKNMIDELIPMKNKTGRVISESEVIGAIKYLQEKGEIVNQLNVAEVIGCHSMIHKEYNKMYKVIKNIKE</sequence>
<protein>
    <recommendedName>
        <fullName evidence="1">TniQ domain-containing protein</fullName>
    </recommendedName>
</protein>
<dbReference type="KEGG" id="amyt:AMYT_2672"/>
<evidence type="ECO:0000313" key="3">
    <source>
        <dbReference type="Proteomes" id="UP000290092"/>
    </source>
</evidence>
<accession>A0AAX2AL01</accession>
<dbReference type="RefSeq" id="WP_114843016.1">
    <property type="nucleotide sequence ID" value="NZ_CP031219.1"/>
</dbReference>
<dbReference type="InterPro" id="IPR009492">
    <property type="entry name" value="TniQ"/>
</dbReference>
<feature type="domain" description="TniQ" evidence="1">
    <location>
        <begin position="18"/>
        <end position="158"/>
    </location>
</feature>